<dbReference type="PANTHER" id="PTHR24567">
    <property type="entry name" value="CRP FAMILY TRANSCRIPTIONAL REGULATORY PROTEIN"/>
    <property type="match status" value="1"/>
</dbReference>
<protein>
    <submittedName>
        <fullName evidence="6">cAMP-binding protein</fullName>
    </submittedName>
</protein>
<dbReference type="Gene3D" id="1.10.10.10">
    <property type="entry name" value="Winged helix-like DNA-binding domain superfamily/Winged helix DNA-binding domain"/>
    <property type="match status" value="1"/>
</dbReference>
<dbReference type="InterPro" id="IPR014710">
    <property type="entry name" value="RmlC-like_jellyroll"/>
</dbReference>
<keyword evidence="2" id="KW-0238">DNA-binding</keyword>
<evidence type="ECO:0000259" key="5">
    <source>
        <dbReference type="PROSITE" id="PS51063"/>
    </source>
</evidence>
<dbReference type="PANTHER" id="PTHR24567:SF26">
    <property type="entry name" value="REGULATORY PROTEIN YEIL"/>
    <property type="match status" value="1"/>
</dbReference>
<dbReference type="SUPFAM" id="SSF46785">
    <property type="entry name" value="Winged helix' DNA-binding domain"/>
    <property type="match status" value="1"/>
</dbReference>
<proteinExistence type="predicted"/>
<dbReference type="Pfam" id="PF13545">
    <property type="entry name" value="HTH_Crp_2"/>
    <property type="match status" value="1"/>
</dbReference>
<gene>
    <name evidence="6" type="ORF">ASN18_1570</name>
</gene>
<evidence type="ECO:0000313" key="6">
    <source>
        <dbReference type="EMBL" id="KWT86083.1"/>
    </source>
</evidence>
<dbReference type="EMBL" id="LNQR01000057">
    <property type="protein sequence ID" value="KWT86083.1"/>
    <property type="molecule type" value="Genomic_DNA"/>
</dbReference>
<dbReference type="SMART" id="SM00100">
    <property type="entry name" value="cNMP"/>
    <property type="match status" value="1"/>
</dbReference>
<dbReference type="Pfam" id="PF00027">
    <property type="entry name" value="cNMP_binding"/>
    <property type="match status" value="1"/>
</dbReference>
<feature type="domain" description="Cyclic nucleotide-binding" evidence="4">
    <location>
        <begin position="22"/>
        <end position="125"/>
    </location>
</feature>
<sequence>MRTLAKDQTKADIPKDLRCLPCLSLLKDEEFSDISASVEVRRLCKHEIIFLESEPLKSTIIVKAGSVKIYKTASNGRELIINILWPGEYFCYPPLKDDTANIINAMAFTDSTVLLIPSDKFKELLSRKIGDVGINIVSGLCEKISVLSEKLDDLAFRNVQQRILKTLYAMTDGLPVEDGLVTVAINHQELAALVGTAREVVSRIVSTLKEKKIISDSRTKNFKINKKTLLKHIKSASASKTHVCCST</sequence>
<dbReference type="CDD" id="cd00038">
    <property type="entry name" value="CAP_ED"/>
    <property type="match status" value="1"/>
</dbReference>
<evidence type="ECO:0000256" key="2">
    <source>
        <dbReference type="ARBA" id="ARBA00023125"/>
    </source>
</evidence>
<organism evidence="6 7">
    <name type="scientific">Candidatus Magnetominusculus xianensis</name>
    <dbReference type="NCBI Taxonomy" id="1748249"/>
    <lineage>
        <taxon>Bacteria</taxon>
        <taxon>Pseudomonadati</taxon>
        <taxon>Nitrospirota</taxon>
        <taxon>Nitrospiria</taxon>
        <taxon>Nitrospirales</taxon>
        <taxon>Nitrospiraceae</taxon>
        <taxon>Candidatus Magnetominusculus</taxon>
    </lineage>
</organism>
<reference evidence="6 7" key="1">
    <citation type="submission" date="2015-11" db="EMBL/GenBank/DDBJ databases">
        <authorList>
            <person name="Lin W."/>
        </authorList>
    </citation>
    <scope>NUCLEOTIDE SEQUENCE [LARGE SCALE GENOMIC DNA]</scope>
    <source>
        <strain evidence="6 7">HCH-1</strain>
    </source>
</reference>
<dbReference type="InterPro" id="IPR036388">
    <property type="entry name" value="WH-like_DNA-bd_sf"/>
</dbReference>
<evidence type="ECO:0000259" key="4">
    <source>
        <dbReference type="PROSITE" id="PS50042"/>
    </source>
</evidence>
<evidence type="ECO:0000256" key="1">
    <source>
        <dbReference type="ARBA" id="ARBA00023015"/>
    </source>
</evidence>
<dbReference type="InterPro" id="IPR012318">
    <property type="entry name" value="HTH_CRP"/>
</dbReference>
<dbReference type="SUPFAM" id="SSF51206">
    <property type="entry name" value="cAMP-binding domain-like"/>
    <property type="match status" value="1"/>
</dbReference>
<dbReference type="Proteomes" id="UP000060487">
    <property type="component" value="Unassembled WGS sequence"/>
</dbReference>
<accession>A0ABR5SFM4</accession>
<keyword evidence="1" id="KW-0805">Transcription regulation</keyword>
<feature type="domain" description="HTH crp-type" evidence="5">
    <location>
        <begin position="157"/>
        <end position="228"/>
    </location>
</feature>
<comment type="caution">
    <text evidence="6">The sequence shown here is derived from an EMBL/GenBank/DDBJ whole genome shotgun (WGS) entry which is preliminary data.</text>
</comment>
<keyword evidence="7" id="KW-1185">Reference proteome</keyword>
<dbReference type="PROSITE" id="PS51063">
    <property type="entry name" value="HTH_CRP_2"/>
    <property type="match status" value="1"/>
</dbReference>
<evidence type="ECO:0000256" key="3">
    <source>
        <dbReference type="ARBA" id="ARBA00023163"/>
    </source>
</evidence>
<dbReference type="InterPro" id="IPR050397">
    <property type="entry name" value="Env_Response_Regulators"/>
</dbReference>
<dbReference type="Gene3D" id="2.60.120.10">
    <property type="entry name" value="Jelly Rolls"/>
    <property type="match status" value="1"/>
</dbReference>
<name>A0ABR5SFM4_9BACT</name>
<dbReference type="InterPro" id="IPR018490">
    <property type="entry name" value="cNMP-bd_dom_sf"/>
</dbReference>
<evidence type="ECO:0000313" key="7">
    <source>
        <dbReference type="Proteomes" id="UP000060487"/>
    </source>
</evidence>
<dbReference type="RefSeq" id="WP_085052190.1">
    <property type="nucleotide sequence ID" value="NZ_LNQR01000057.1"/>
</dbReference>
<dbReference type="InterPro" id="IPR036390">
    <property type="entry name" value="WH_DNA-bd_sf"/>
</dbReference>
<dbReference type="PROSITE" id="PS50042">
    <property type="entry name" value="CNMP_BINDING_3"/>
    <property type="match status" value="1"/>
</dbReference>
<dbReference type="InterPro" id="IPR000595">
    <property type="entry name" value="cNMP-bd_dom"/>
</dbReference>
<dbReference type="SMART" id="SM00419">
    <property type="entry name" value="HTH_CRP"/>
    <property type="match status" value="1"/>
</dbReference>
<keyword evidence="3" id="KW-0804">Transcription</keyword>